<evidence type="ECO:0000313" key="2">
    <source>
        <dbReference type="EMBL" id="KAG5421632.1"/>
    </source>
</evidence>
<accession>A0A8H7ZGI1</accession>
<dbReference type="EMBL" id="JAEOAQ010000001">
    <property type="protein sequence ID" value="KAG5421632.1"/>
    <property type="molecule type" value="Genomic_DNA"/>
</dbReference>
<name>A0A8H7ZGI1_9ASCO</name>
<dbReference type="SUPFAM" id="SSF55781">
    <property type="entry name" value="GAF domain-like"/>
    <property type="match status" value="1"/>
</dbReference>
<dbReference type="RefSeq" id="XP_067550748.1">
    <property type="nucleotide sequence ID" value="XM_067695119.1"/>
</dbReference>
<evidence type="ECO:0000256" key="1">
    <source>
        <dbReference type="SAM" id="MobiDB-lite"/>
    </source>
</evidence>
<protein>
    <recommendedName>
        <fullName evidence="4">GAF domain-containing protein</fullName>
    </recommendedName>
</protein>
<dbReference type="Proteomes" id="UP000669133">
    <property type="component" value="Unassembled WGS sequence"/>
</dbReference>
<dbReference type="GeneID" id="93649353"/>
<gene>
    <name evidence="2" type="ORF">I9W82_000724</name>
</gene>
<comment type="caution">
    <text evidence="2">The sequence shown here is derived from an EMBL/GenBank/DDBJ whole genome shotgun (WGS) entry which is preliminary data.</text>
</comment>
<keyword evidence="3" id="KW-1185">Reference proteome</keyword>
<evidence type="ECO:0000313" key="3">
    <source>
        <dbReference type="Proteomes" id="UP000669133"/>
    </source>
</evidence>
<dbReference type="AlphaFoldDB" id="A0A8H7ZGI1"/>
<dbReference type="PANTHER" id="PTHR43102">
    <property type="entry name" value="SLR1143 PROTEIN"/>
    <property type="match status" value="1"/>
</dbReference>
<proteinExistence type="predicted"/>
<sequence length="557" mass="63903">MRRRNNDPSQSPSRRHLANAKITIVSAPNQHIAYQKHQSGQKTAIPEKFIPSSEELVLKPIQSTKSHFIDAYSKVRWYMKPPESYDEISRLGEVSKYKDSDHWSSSKFFTKLLSRLKKEFKVCGVSVSVIDNLKCYYKFETCLGIGAVPRCVSIDSHAILSNGYFLLFDASNDWRTRTNPLVAGSPYIKFYCGVPLLTEKGQVIGILAIFDNHSRKIFSEESCSALISYKEELMKFLNSPVEERYRETYQGITDSLLLYGNRTKVDSLVELRKELGRPTTNKSSLVYEKDGSGGPYNQNQNIRFYAFNKKIKREYSVHETEKKKSKPQGGESLVDQSSVHQLKSCSSADVIDDKKMWHMLFKVGSLKRAATTLSSVLSSSFDYDLVYVLEIRVAEKCRILGDYFPSDVDKVDLDSFKFANKLVKSRKSPDGFMTRLFGHHNQHNNGAIAQIKFEQFYQDSIHYKAFISEFGLEYTNNKRDTIYNHGILMPFFRHDSKLVRNNDIKKDKAAKYVDLYLRSGGFLIALFSRKVKPIDSEMVSAVFNHACTYRKIYVSSQ</sequence>
<dbReference type="PANTHER" id="PTHR43102:SF2">
    <property type="entry name" value="GAF DOMAIN-CONTAINING PROTEIN"/>
    <property type="match status" value="1"/>
</dbReference>
<evidence type="ECO:0008006" key="4">
    <source>
        <dbReference type="Google" id="ProtNLM"/>
    </source>
</evidence>
<feature type="region of interest" description="Disordered" evidence="1">
    <location>
        <begin position="318"/>
        <end position="337"/>
    </location>
</feature>
<dbReference type="OrthoDB" id="303614at2759"/>
<reference evidence="2 3" key="1">
    <citation type="submission" date="2020-12" db="EMBL/GenBank/DDBJ databases">
        <title>Effect of drift, selection, and recombination on the evolution of hybrid genomes in Candida yeast pathogens.</title>
        <authorList>
            <person name="Mixao V."/>
            <person name="Ksiezopolska E."/>
            <person name="Saus E."/>
            <person name="Boekhout T."/>
            <person name="Gacser A."/>
            <person name="Gabaldon T."/>
        </authorList>
    </citation>
    <scope>NUCLEOTIDE SEQUENCE [LARGE SCALE GENOMIC DNA]</scope>
    <source>
        <strain evidence="2 3">BP57</strain>
    </source>
</reference>
<organism evidence="2 3">
    <name type="scientific">Candida metapsilosis</name>
    <dbReference type="NCBI Taxonomy" id="273372"/>
    <lineage>
        <taxon>Eukaryota</taxon>
        <taxon>Fungi</taxon>
        <taxon>Dikarya</taxon>
        <taxon>Ascomycota</taxon>
        <taxon>Saccharomycotina</taxon>
        <taxon>Pichiomycetes</taxon>
        <taxon>Debaryomycetaceae</taxon>
        <taxon>Candida/Lodderomyces clade</taxon>
        <taxon>Candida</taxon>
    </lineage>
</organism>